<dbReference type="Gene3D" id="1.25.10.10">
    <property type="entry name" value="Leucine-rich Repeat Variant"/>
    <property type="match status" value="1"/>
</dbReference>
<feature type="domain" description="CLASP N-terminal" evidence="6">
    <location>
        <begin position="5"/>
        <end position="197"/>
    </location>
</feature>
<feature type="non-terminal residue" evidence="7">
    <location>
        <position position="197"/>
    </location>
</feature>
<dbReference type="GO" id="GO:0051301">
    <property type="term" value="P:cell division"/>
    <property type="evidence" value="ECO:0007669"/>
    <property type="project" value="UniProtKB-KW"/>
</dbReference>
<organism evidence="7 8">
    <name type="scientific">Rhizopogon vinicolor AM-OR11-026</name>
    <dbReference type="NCBI Taxonomy" id="1314800"/>
    <lineage>
        <taxon>Eukaryota</taxon>
        <taxon>Fungi</taxon>
        <taxon>Dikarya</taxon>
        <taxon>Basidiomycota</taxon>
        <taxon>Agaricomycotina</taxon>
        <taxon>Agaricomycetes</taxon>
        <taxon>Agaricomycetidae</taxon>
        <taxon>Boletales</taxon>
        <taxon>Suillineae</taxon>
        <taxon>Rhizopogonaceae</taxon>
        <taxon>Rhizopogon</taxon>
    </lineage>
</organism>
<keyword evidence="5" id="KW-0131">Cell cycle</keyword>
<evidence type="ECO:0000256" key="4">
    <source>
        <dbReference type="ARBA" id="ARBA00022701"/>
    </source>
</evidence>
<reference evidence="7 8" key="1">
    <citation type="submission" date="2016-06" db="EMBL/GenBank/DDBJ databases">
        <title>Comparative genomics of the ectomycorrhizal sister species Rhizopogon vinicolor and Rhizopogon vesiculosus (Basidiomycota: Boletales) reveals a divergence of the mating type B locus.</title>
        <authorList>
            <consortium name="DOE Joint Genome Institute"/>
            <person name="Mujic A.B."/>
            <person name="Kuo A."/>
            <person name="Tritt A."/>
            <person name="Lipzen A."/>
            <person name="Chen C."/>
            <person name="Johnson J."/>
            <person name="Sharma A."/>
            <person name="Barry K."/>
            <person name="Grigoriev I.V."/>
            <person name="Spatafora J.W."/>
        </authorList>
    </citation>
    <scope>NUCLEOTIDE SEQUENCE [LARGE SCALE GENOMIC DNA]</scope>
    <source>
        <strain evidence="7 8">AM-OR11-026</strain>
    </source>
</reference>
<protein>
    <recommendedName>
        <fullName evidence="6">CLASP N-terminal domain-containing protein</fullName>
    </recommendedName>
</protein>
<dbReference type="Proteomes" id="UP000092154">
    <property type="component" value="Unassembled WGS sequence"/>
</dbReference>
<dbReference type="GO" id="GO:0005819">
    <property type="term" value="C:spindle"/>
    <property type="evidence" value="ECO:0007669"/>
    <property type="project" value="UniProtKB-SubCell"/>
</dbReference>
<dbReference type="InterPro" id="IPR016024">
    <property type="entry name" value="ARM-type_fold"/>
</dbReference>
<evidence type="ECO:0000313" key="8">
    <source>
        <dbReference type="Proteomes" id="UP000092154"/>
    </source>
</evidence>
<evidence type="ECO:0000256" key="1">
    <source>
        <dbReference type="ARBA" id="ARBA00004186"/>
    </source>
</evidence>
<keyword evidence="8" id="KW-1185">Reference proteome</keyword>
<dbReference type="InterPro" id="IPR011989">
    <property type="entry name" value="ARM-like"/>
</dbReference>
<dbReference type="STRING" id="1314800.A0A1B7MZ11"/>
<dbReference type="InParanoid" id="A0A1B7MZ11"/>
<keyword evidence="5" id="KW-0498">Mitosis</keyword>
<dbReference type="SUPFAM" id="SSF48371">
    <property type="entry name" value="ARM repeat"/>
    <property type="match status" value="1"/>
</dbReference>
<gene>
    <name evidence="7" type="ORF">K503DRAFT_692678</name>
</gene>
<evidence type="ECO:0000256" key="5">
    <source>
        <dbReference type="ARBA" id="ARBA00022776"/>
    </source>
</evidence>
<evidence type="ECO:0000256" key="2">
    <source>
        <dbReference type="ARBA" id="ARBA00009549"/>
    </source>
</evidence>
<keyword evidence="4" id="KW-0493">Microtubule</keyword>
<dbReference type="AlphaFoldDB" id="A0A1B7MZ11"/>
<evidence type="ECO:0000256" key="3">
    <source>
        <dbReference type="ARBA" id="ARBA00022618"/>
    </source>
</evidence>
<dbReference type="InterPro" id="IPR024395">
    <property type="entry name" value="CLASP_N_dom"/>
</dbReference>
<dbReference type="OrthoDB" id="46159at2759"/>
<proteinExistence type="inferred from homology"/>
<dbReference type="GO" id="GO:0005874">
    <property type="term" value="C:microtubule"/>
    <property type="evidence" value="ECO:0007669"/>
    <property type="project" value="UniProtKB-KW"/>
</dbReference>
<comment type="subcellular location">
    <subcellularLocation>
        <location evidence="1">Cytoplasm</location>
        <location evidence="1">Cytoskeleton</location>
        <location evidence="1">Spindle</location>
    </subcellularLocation>
</comment>
<dbReference type="EMBL" id="KV448329">
    <property type="protein sequence ID" value="OAX37817.1"/>
    <property type="molecule type" value="Genomic_DNA"/>
</dbReference>
<sequence>MSFPETEESCDTIQQGILQLTQLCNIGGCKFTKDILAGIHSVSKPLNLTMKSKRTMLSSSAIQLVTVLSADLGPSFEPLVSLFVPTLLRLCIQTEKISRRLARACIFALIGNTLALRPSILPYLGELDESMALRLVAAEAILACLNSASFSVSNIAMDTRARLIEDVIELSAQNDRADVRKAAKDIFDAYKVHYPDR</sequence>
<name>A0A1B7MZ11_9AGAM</name>
<dbReference type="Pfam" id="PF12348">
    <property type="entry name" value="CLASP_N"/>
    <property type="match status" value="1"/>
</dbReference>
<keyword evidence="3" id="KW-0132">Cell division</keyword>
<comment type="similarity">
    <text evidence="2">Belongs to the CLASP family.</text>
</comment>
<evidence type="ECO:0000313" key="7">
    <source>
        <dbReference type="EMBL" id="OAX37817.1"/>
    </source>
</evidence>
<accession>A0A1B7MZ11</accession>
<evidence type="ECO:0000259" key="6">
    <source>
        <dbReference type="Pfam" id="PF12348"/>
    </source>
</evidence>